<dbReference type="EMBL" id="JACMSC010000003">
    <property type="protein sequence ID" value="KAG6527860.1"/>
    <property type="molecule type" value="Genomic_DNA"/>
</dbReference>
<evidence type="ECO:0000313" key="2">
    <source>
        <dbReference type="EMBL" id="KAG6527860.1"/>
    </source>
</evidence>
<protein>
    <submittedName>
        <fullName evidence="2">Uncharacterized protein</fullName>
    </submittedName>
</protein>
<evidence type="ECO:0000313" key="3">
    <source>
        <dbReference type="Proteomes" id="UP000734854"/>
    </source>
</evidence>
<accession>A0A8J5I4N2</accession>
<evidence type="ECO:0000256" key="1">
    <source>
        <dbReference type="SAM" id="MobiDB-lite"/>
    </source>
</evidence>
<name>A0A8J5I4N2_ZINOF</name>
<dbReference type="AlphaFoldDB" id="A0A8J5I4N2"/>
<proteinExistence type="predicted"/>
<feature type="region of interest" description="Disordered" evidence="1">
    <location>
        <begin position="1"/>
        <end position="58"/>
    </location>
</feature>
<reference evidence="2 3" key="1">
    <citation type="submission" date="2020-08" db="EMBL/GenBank/DDBJ databases">
        <title>Plant Genome Project.</title>
        <authorList>
            <person name="Zhang R.-G."/>
        </authorList>
    </citation>
    <scope>NUCLEOTIDE SEQUENCE [LARGE SCALE GENOMIC DNA]</scope>
    <source>
        <tissue evidence="2">Rhizome</tissue>
    </source>
</reference>
<feature type="compositionally biased region" description="Basic residues" evidence="1">
    <location>
        <begin position="12"/>
        <end position="28"/>
    </location>
</feature>
<feature type="compositionally biased region" description="Basic and acidic residues" evidence="1">
    <location>
        <begin position="29"/>
        <end position="41"/>
    </location>
</feature>
<organism evidence="2 3">
    <name type="scientific">Zingiber officinale</name>
    <name type="common">Ginger</name>
    <name type="synonym">Amomum zingiber</name>
    <dbReference type="NCBI Taxonomy" id="94328"/>
    <lineage>
        <taxon>Eukaryota</taxon>
        <taxon>Viridiplantae</taxon>
        <taxon>Streptophyta</taxon>
        <taxon>Embryophyta</taxon>
        <taxon>Tracheophyta</taxon>
        <taxon>Spermatophyta</taxon>
        <taxon>Magnoliopsida</taxon>
        <taxon>Liliopsida</taxon>
        <taxon>Zingiberales</taxon>
        <taxon>Zingiberaceae</taxon>
        <taxon>Zingiber</taxon>
    </lineage>
</organism>
<sequence>MLSRYEDFFGGNKKKQQKKGATVGKRKRSSSELDSADHFENTDEDVEKNDSEVTVAKRPKNSALEVDLDFEHNVRSSCQQEKPKFYMPTVHRIT</sequence>
<gene>
    <name evidence="2" type="ORF">ZIOFF_009994</name>
</gene>
<comment type="caution">
    <text evidence="2">The sequence shown here is derived from an EMBL/GenBank/DDBJ whole genome shotgun (WGS) entry which is preliminary data.</text>
</comment>
<keyword evidence="3" id="KW-1185">Reference proteome</keyword>
<dbReference type="Proteomes" id="UP000734854">
    <property type="component" value="Unassembled WGS sequence"/>
</dbReference>